<dbReference type="InterPro" id="IPR029069">
    <property type="entry name" value="HotDog_dom_sf"/>
</dbReference>
<dbReference type="NCBIfam" id="TIGR00369">
    <property type="entry name" value="unchar_dom_1"/>
    <property type="match status" value="1"/>
</dbReference>
<evidence type="ECO:0000259" key="3">
    <source>
        <dbReference type="Pfam" id="PF03061"/>
    </source>
</evidence>
<dbReference type="SUPFAM" id="SSF54637">
    <property type="entry name" value="Thioesterase/thiol ester dehydrase-isomerase"/>
    <property type="match status" value="1"/>
</dbReference>
<keyword evidence="5" id="KW-1185">Reference proteome</keyword>
<accession>A0ABW9XSX9</accession>
<name>A0ABW9XSX9_9BACL</name>
<dbReference type="Pfam" id="PF03061">
    <property type="entry name" value="4HBT"/>
    <property type="match status" value="1"/>
</dbReference>
<comment type="caution">
    <text evidence="4">The sequence shown here is derived from an EMBL/GenBank/DDBJ whole genome shotgun (WGS) entry which is preliminary data.</text>
</comment>
<comment type="similarity">
    <text evidence="1">Belongs to the thioesterase PaaI family.</text>
</comment>
<gene>
    <name evidence="4" type="ORF">GT019_17750</name>
</gene>
<evidence type="ECO:0000256" key="2">
    <source>
        <dbReference type="ARBA" id="ARBA00022801"/>
    </source>
</evidence>
<keyword evidence="2" id="KW-0378">Hydrolase</keyword>
<dbReference type="PANTHER" id="PTHR43240:SF5">
    <property type="entry name" value="1,4-DIHYDROXY-2-NAPHTHOYL-COA THIOESTERASE 1"/>
    <property type="match status" value="1"/>
</dbReference>
<evidence type="ECO:0000313" key="4">
    <source>
        <dbReference type="EMBL" id="NBD25720.1"/>
    </source>
</evidence>
<dbReference type="PANTHER" id="PTHR43240">
    <property type="entry name" value="1,4-DIHYDROXY-2-NAPHTHOYL-COA THIOESTERASE 1"/>
    <property type="match status" value="1"/>
</dbReference>
<dbReference type="InterPro" id="IPR003736">
    <property type="entry name" value="PAAI_dom"/>
</dbReference>
<dbReference type="Proteomes" id="UP000665561">
    <property type="component" value="Unassembled WGS sequence"/>
</dbReference>
<dbReference type="CDD" id="cd03443">
    <property type="entry name" value="PaaI_thioesterase"/>
    <property type="match status" value="1"/>
</dbReference>
<sequence length="138" mass="14703">MTHEAFAAWMKEKAASSVIGLMGIEFAELAMDRVVLEMPVGPNVHQPAGILHGGVSVLLAETAASIASELNIDSSKYAAVGLEINANHLRPKTTGRLAAVATALHRGRKTMVWDIRISDEAGKLVCISRCTVAIVEKQ</sequence>
<dbReference type="Gene3D" id="3.10.129.10">
    <property type="entry name" value="Hotdog Thioesterase"/>
    <property type="match status" value="1"/>
</dbReference>
<organism evidence="4 5">
    <name type="scientific">Paenibacillus glycinis</name>
    <dbReference type="NCBI Taxonomy" id="2697035"/>
    <lineage>
        <taxon>Bacteria</taxon>
        <taxon>Bacillati</taxon>
        <taxon>Bacillota</taxon>
        <taxon>Bacilli</taxon>
        <taxon>Bacillales</taxon>
        <taxon>Paenibacillaceae</taxon>
        <taxon>Paenibacillus</taxon>
    </lineage>
</organism>
<proteinExistence type="inferred from homology"/>
<feature type="domain" description="Thioesterase" evidence="3">
    <location>
        <begin position="49"/>
        <end position="126"/>
    </location>
</feature>
<reference evidence="4 5" key="1">
    <citation type="submission" date="2020-01" db="EMBL/GenBank/DDBJ databases">
        <title>Paenibacillus soybeanensis sp. nov. isolated from the nodules of soybean (Glycine max(L.) Merr).</title>
        <authorList>
            <person name="Wang H."/>
        </authorList>
    </citation>
    <scope>NUCLEOTIDE SEQUENCE [LARGE SCALE GENOMIC DNA]</scope>
    <source>
        <strain evidence="4 5">T1</strain>
    </source>
</reference>
<protein>
    <submittedName>
        <fullName evidence="4">Hotdog fold thioesterase</fullName>
    </submittedName>
</protein>
<evidence type="ECO:0000313" key="5">
    <source>
        <dbReference type="Proteomes" id="UP000665561"/>
    </source>
</evidence>
<dbReference type="InterPro" id="IPR006683">
    <property type="entry name" value="Thioestr_dom"/>
</dbReference>
<evidence type="ECO:0000256" key="1">
    <source>
        <dbReference type="ARBA" id="ARBA00008324"/>
    </source>
</evidence>
<dbReference type="EMBL" id="JAAAMV010000014">
    <property type="protein sequence ID" value="NBD25720.1"/>
    <property type="molecule type" value="Genomic_DNA"/>
</dbReference>